<feature type="domain" description="EamA" evidence="7">
    <location>
        <begin position="151"/>
        <end position="286"/>
    </location>
</feature>
<feature type="transmembrane region" description="Helical" evidence="6">
    <location>
        <begin position="146"/>
        <end position="163"/>
    </location>
</feature>
<evidence type="ECO:0000256" key="1">
    <source>
        <dbReference type="ARBA" id="ARBA00004141"/>
    </source>
</evidence>
<dbReference type="Proteomes" id="UP001204439">
    <property type="component" value="Unassembled WGS sequence"/>
</dbReference>
<feature type="transmembrane region" description="Helical" evidence="6">
    <location>
        <begin position="175"/>
        <end position="203"/>
    </location>
</feature>
<evidence type="ECO:0000256" key="2">
    <source>
        <dbReference type="ARBA" id="ARBA00007362"/>
    </source>
</evidence>
<dbReference type="RefSeq" id="WP_063971496.1">
    <property type="nucleotide sequence ID" value="NZ_JAMXLT020000066.1"/>
</dbReference>
<gene>
    <name evidence="8" type="ORF">NG800_019270</name>
</gene>
<organism evidence="8 9">
    <name type="scientific">Epilithonimonas ginsengisoli</name>
    <dbReference type="NCBI Taxonomy" id="1245592"/>
    <lineage>
        <taxon>Bacteria</taxon>
        <taxon>Pseudomonadati</taxon>
        <taxon>Bacteroidota</taxon>
        <taxon>Flavobacteriia</taxon>
        <taxon>Flavobacteriales</taxon>
        <taxon>Weeksellaceae</taxon>
        <taxon>Chryseobacterium group</taxon>
        <taxon>Epilithonimonas</taxon>
    </lineage>
</organism>
<evidence type="ECO:0000256" key="4">
    <source>
        <dbReference type="ARBA" id="ARBA00022989"/>
    </source>
</evidence>
<dbReference type="PANTHER" id="PTHR32322:SF2">
    <property type="entry name" value="EAMA DOMAIN-CONTAINING PROTEIN"/>
    <property type="match status" value="1"/>
</dbReference>
<keyword evidence="9" id="KW-1185">Reference proteome</keyword>
<feature type="transmembrane region" description="Helical" evidence="6">
    <location>
        <begin position="67"/>
        <end position="86"/>
    </location>
</feature>
<feature type="domain" description="EamA" evidence="7">
    <location>
        <begin position="9"/>
        <end position="136"/>
    </location>
</feature>
<feature type="transmembrane region" description="Helical" evidence="6">
    <location>
        <begin position="37"/>
        <end position="55"/>
    </location>
</feature>
<accession>A0ABU4JN18</accession>
<comment type="subcellular location">
    <subcellularLocation>
        <location evidence="1">Membrane</location>
        <topology evidence="1">Multi-pass membrane protein</topology>
    </subcellularLocation>
</comment>
<comment type="caution">
    <text evidence="8">The sequence shown here is derived from an EMBL/GenBank/DDBJ whole genome shotgun (WGS) entry which is preliminary data.</text>
</comment>
<dbReference type="InterPro" id="IPR037185">
    <property type="entry name" value="EmrE-like"/>
</dbReference>
<dbReference type="Pfam" id="PF00892">
    <property type="entry name" value="EamA"/>
    <property type="match status" value="2"/>
</dbReference>
<protein>
    <submittedName>
        <fullName evidence="8">DMT family transporter</fullName>
    </submittedName>
</protein>
<feature type="transmembrane region" description="Helical" evidence="6">
    <location>
        <begin position="92"/>
        <end position="114"/>
    </location>
</feature>
<dbReference type="PANTHER" id="PTHR32322">
    <property type="entry name" value="INNER MEMBRANE TRANSPORTER"/>
    <property type="match status" value="1"/>
</dbReference>
<proteinExistence type="inferred from homology"/>
<reference evidence="8 9" key="1">
    <citation type="submission" date="2023-11" db="EMBL/GenBank/DDBJ databases">
        <title>First isolation, identification, and characterization of non-pathogenic Epilithonimonas ginsengisoli isolated from diseased farmed rainbow trout (Oncorhynchus mykiss) in Chile.</title>
        <authorList>
            <person name="Miranda C.D."/>
            <person name="Irgang R."/>
            <person name="Concha C."/>
            <person name="Rojas R."/>
            <person name="Avendano R."/>
        </authorList>
    </citation>
    <scope>NUCLEOTIDE SEQUENCE [LARGE SCALE GENOMIC DNA]</scope>
    <source>
        <strain evidence="8 9">FP99</strain>
    </source>
</reference>
<feature type="transmembrane region" description="Helical" evidence="6">
    <location>
        <begin position="269"/>
        <end position="286"/>
    </location>
</feature>
<keyword evidence="4 6" id="KW-1133">Transmembrane helix</keyword>
<name>A0ABU4JN18_9FLAO</name>
<evidence type="ECO:0000256" key="3">
    <source>
        <dbReference type="ARBA" id="ARBA00022692"/>
    </source>
</evidence>
<dbReference type="InterPro" id="IPR000620">
    <property type="entry name" value="EamA_dom"/>
</dbReference>
<evidence type="ECO:0000256" key="5">
    <source>
        <dbReference type="ARBA" id="ARBA00023136"/>
    </source>
</evidence>
<dbReference type="InterPro" id="IPR050638">
    <property type="entry name" value="AA-Vitamin_Transporters"/>
</dbReference>
<keyword evidence="5 6" id="KW-0472">Membrane</keyword>
<feature type="transmembrane region" description="Helical" evidence="6">
    <location>
        <begin position="215"/>
        <end position="232"/>
    </location>
</feature>
<dbReference type="EMBL" id="JAMXLT020000066">
    <property type="protein sequence ID" value="MDW8551062.1"/>
    <property type="molecule type" value="Genomic_DNA"/>
</dbReference>
<evidence type="ECO:0000313" key="9">
    <source>
        <dbReference type="Proteomes" id="UP001204439"/>
    </source>
</evidence>
<evidence type="ECO:0000259" key="7">
    <source>
        <dbReference type="Pfam" id="PF00892"/>
    </source>
</evidence>
<feature type="transmembrane region" description="Helical" evidence="6">
    <location>
        <begin position="244"/>
        <end position="263"/>
    </location>
</feature>
<dbReference type="SUPFAM" id="SSF103481">
    <property type="entry name" value="Multidrug resistance efflux transporter EmrE"/>
    <property type="match status" value="2"/>
</dbReference>
<feature type="transmembrane region" description="Helical" evidence="6">
    <location>
        <begin position="123"/>
        <end position="140"/>
    </location>
</feature>
<evidence type="ECO:0000313" key="8">
    <source>
        <dbReference type="EMBL" id="MDW8551062.1"/>
    </source>
</evidence>
<sequence>MTAERQKWILLIALSLIWGSSFILIKKSLEHFNPYEVGALRVLISGIVLMPYAISKIKLFPRRHLKWLIIAAFTGSFIPMFLFPMAETEISSSIAGIINSMMPIFVIIVGSLVWKLSTTKRQLLGVLISFAGACILALGSGESGDIKIYPILLLLLATLLYAISTTTIKSKLHEVPAILMSAYIFSFVLFLPSLIALIFSGFFKDLTLNQSTLEGLGFVAILSIFGTGLAMMMNYKLLSISTPLFASTVTLLMPIVAIIWGILDGEKLTTQQSVGALVILAGLIFLRSKPKVV</sequence>
<evidence type="ECO:0000256" key="6">
    <source>
        <dbReference type="SAM" id="Phobius"/>
    </source>
</evidence>
<comment type="similarity">
    <text evidence="2">Belongs to the EamA transporter family.</text>
</comment>
<keyword evidence="3 6" id="KW-0812">Transmembrane</keyword>
<feature type="transmembrane region" description="Helical" evidence="6">
    <location>
        <begin position="7"/>
        <end position="25"/>
    </location>
</feature>